<dbReference type="SUPFAM" id="SSF56784">
    <property type="entry name" value="HAD-like"/>
    <property type="match status" value="1"/>
</dbReference>
<dbReference type="InterPro" id="IPR036412">
    <property type="entry name" value="HAD-like_sf"/>
</dbReference>
<proteinExistence type="predicted"/>
<dbReference type="Pfam" id="PF00702">
    <property type="entry name" value="Hydrolase"/>
    <property type="match status" value="1"/>
</dbReference>
<dbReference type="Gene3D" id="3.40.50.1000">
    <property type="entry name" value="HAD superfamily/HAD-like"/>
    <property type="match status" value="1"/>
</dbReference>
<dbReference type="PRINTS" id="PR00413">
    <property type="entry name" value="HADHALOGNASE"/>
</dbReference>
<dbReference type="PANTHER" id="PTHR43316">
    <property type="entry name" value="HYDROLASE, HALOACID DELAHOGENASE-RELATED"/>
    <property type="match status" value="1"/>
</dbReference>
<dbReference type="AlphaFoldDB" id="A0A1V2ZZJ9"/>
<dbReference type="InterPro" id="IPR006439">
    <property type="entry name" value="HAD-SF_hydro_IA"/>
</dbReference>
<dbReference type="EMBL" id="MUZR01000014">
    <property type="protein sequence ID" value="OOC10530.1"/>
    <property type="molecule type" value="Genomic_DNA"/>
</dbReference>
<dbReference type="RefSeq" id="WP_077243996.1">
    <property type="nucleotide sequence ID" value="NZ_MUZR01000014.1"/>
</dbReference>
<evidence type="ECO:0000256" key="1">
    <source>
        <dbReference type="ARBA" id="ARBA00022801"/>
    </source>
</evidence>
<dbReference type="Gene3D" id="1.20.120.1600">
    <property type="match status" value="1"/>
</dbReference>
<organism evidence="2 3">
    <name type="scientific">Thioalkalivibrio halophilus</name>
    <dbReference type="NCBI Taxonomy" id="252474"/>
    <lineage>
        <taxon>Bacteria</taxon>
        <taxon>Pseudomonadati</taxon>
        <taxon>Pseudomonadota</taxon>
        <taxon>Gammaproteobacteria</taxon>
        <taxon>Chromatiales</taxon>
        <taxon>Ectothiorhodospiraceae</taxon>
        <taxon>Thioalkalivibrio</taxon>
    </lineage>
</organism>
<dbReference type="NCBIfam" id="TIGR01549">
    <property type="entry name" value="HAD-SF-IA-v1"/>
    <property type="match status" value="1"/>
</dbReference>
<reference evidence="2 3" key="1">
    <citation type="submission" date="2017-02" db="EMBL/GenBank/DDBJ databases">
        <title>Genomic diversity within the haloalkaliphilic genus Thioalkalivibrio.</title>
        <authorList>
            <person name="Ahn A.-C."/>
            <person name="Meier-Kolthoff J."/>
            <person name="Overmars L."/>
            <person name="Richter M."/>
            <person name="Woyke T."/>
            <person name="Sorokin D.Y."/>
            <person name="Muyzer G."/>
        </authorList>
    </citation>
    <scope>NUCLEOTIDE SEQUENCE [LARGE SCALE GENOMIC DNA]</scope>
    <source>
        <strain evidence="2 3">HL17</strain>
    </source>
</reference>
<dbReference type="OrthoDB" id="367448at2"/>
<evidence type="ECO:0000313" key="2">
    <source>
        <dbReference type="EMBL" id="OOC10530.1"/>
    </source>
</evidence>
<dbReference type="InterPro" id="IPR051540">
    <property type="entry name" value="S-2-haloacid_dehalogenase"/>
</dbReference>
<evidence type="ECO:0000313" key="3">
    <source>
        <dbReference type="Proteomes" id="UP000189177"/>
    </source>
</evidence>
<accession>A0A1V2ZZJ9</accession>
<keyword evidence="1" id="KW-0378">Hydrolase</keyword>
<dbReference type="NCBIfam" id="TIGR01509">
    <property type="entry name" value="HAD-SF-IA-v3"/>
    <property type="match status" value="1"/>
</dbReference>
<dbReference type="SFLD" id="SFLDS00003">
    <property type="entry name" value="Haloacid_Dehalogenase"/>
    <property type="match status" value="1"/>
</dbReference>
<dbReference type="GO" id="GO:0016787">
    <property type="term" value="F:hydrolase activity"/>
    <property type="evidence" value="ECO:0007669"/>
    <property type="project" value="UniProtKB-KW"/>
</dbReference>
<dbReference type="Proteomes" id="UP000189177">
    <property type="component" value="Unassembled WGS sequence"/>
</dbReference>
<comment type="caution">
    <text evidence="2">The sequence shown here is derived from an EMBL/GenBank/DDBJ whole genome shotgun (WGS) entry which is preliminary data.</text>
</comment>
<sequence>MNSKARPASVPDHSIECITFDLDDTLWPVMPVIRHAEDRFYAWLRERAPAVCARFEPEELVADRAGFMRAAPEGERHDLTRLRKRWLRGLAQRCQVCPDTLEEEGFAVFWHARNEVTPFPEADAVLARLHGRFTLGAISNGNADVFRTPLGRYFDFAVPAAEAGAAKPHPRIFDHARRRAGVPAPAILHVGDDPVADILGALDAGLNAAWYNPDALPWEHPVPAPPRLGRLGQLPRILGLHD</sequence>
<dbReference type="InterPro" id="IPR023214">
    <property type="entry name" value="HAD_sf"/>
</dbReference>
<keyword evidence="3" id="KW-1185">Reference proteome</keyword>
<dbReference type="STRING" id="252474.B1A74_05365"/>
<gene>
    <name evidence="2" type="ORF">B1A74_05365</name>
</gene>
<dbReference type="PANTHER" id="PTHR43316:SF3">
    <property type="entry name" value="HALOACID DEHALOGENASE, TYPE II (AFU_ORTHOLOGUE AFUA_2G07750)-RELATED"/>
    <property type="match status" value="1"/>
</dbReference>
<name>A0A1V2ZZJ9_9GAMM</name>
<dbReference type="SFLD" id="SFLDG01129">
    <property type="entry name" value="C1.5:_HAD__Beta-PGM__Phosphata"/>
    <property type="match status" value="1"/>
</dbReference>
<protein>
    <submittedName>
        <fullName evidence="2">Haloacid dehalogenase</fullName>
    </submittedName>
</protein>